<comment type="caution">
    <text evidence="9">The sequence shown here is derived from an EMBL/GenBank/DDBJ whole genome shotgun (WGS) entry which is preliminary data.</text>
</comment>
<dbReference type="InterPro" id="IPR050388">
    <property type="entry name" value="ABC_Ni/Peptide_Import"/>
</dbReference>
<dbReference type="NCBIfam" id="TIGR01727">
    <property type="entry name" value="oligo_HPY"/>
    <property type="match status" value="1"/>
</dbReference>
<accession>A0ABP8LM90</accession>
<dbReference type="PANTHER" id="PTHR43297">
    <property type="entry name" value="OLIGOPEPTIDE TRANSPORT ATP-BINDING PROTEIN APPD"/>
    <property type="match status" value="1"/>
</dbReference>
<reference evidence="10" key="1">
    <citation type="journal article" date="2019" name="Int. J. Syst. Evol. Microbiol.">
        <title>The Global Catalogue of Microorganisms (GCM) 10K type strain sequencing project: providing services to taxonomists for standard genome sequencing and annotation.</title>
        <authorList>
            <consortium name="The Broad Institute Genomics Platform"/>
            <consortium name="The Broad Institute Genome Sequencing Center for Infectious Disease"/>
            <person name="Wu L."/>
            <person name="Ma J."/>
        </authorList>
    </citation>
    <scope>NUCLEOTIDE SEQUENCE [LARGE SCALE GENOMIC DNA]</scope>
    <source>
        <strain evidence="10">JCM 17810</strain>
    </source>
</reference>
<dbReference type="InterPro" id="IPR027417">
    <property type="entry name" value="P-loop_NTPase"/>
</dbReference>
<dbReference type="InterPro" id="IPR013563">
    <property type="entry name" value="Oligopep_ABC_C"/>
</dbReference>
<dbReference type="PROSITE" id="PS50893">
    <property type="entry name" value="ABC_TRANSPORTER_2"/>
    <property type="match status" value="1"/>
</dbReference>
<keyword evidence="7" id="KW-0472">Membrane</keyword>
<evidence type="ECO:0000256" key="1">
    <source>
        <dbReference type="ARBA" id="ARBA00004202"/>
    </source>
</evidence>
<keyword evidence="3" id="KW-0813">Transport</keyword>
<protein>
    <submittedName>
        <fullName evidence="9">ABC transporter ATP-binding protein</fullName>
    </submittedName>
</protein>
<evidence type="ECO:0000256" key="2">
    <source>
        <dbReference type="ARBA" id="ARBA00005417"/>
    </source>
</evidence>
<evidence type="ECO:0000256" key="7">
    <source>
        <dbReference type="ARBA" id="ARBA00023136"/>
    </source>
</evidence>
<dbReference type="SUPFAM" id="SSF52540">
    <property type="entry name" value="P-loop containing nucleoside triphosphate hydrolases"/>
    <property type="match status" value="1"/>
</dbReference>
<dbReference type="GO" id="GO:0005524">
    <property type="term" value="F:ATP binding"/>
    <property type="evidence" value="ECO:0007669"/>
    <property type="project" value="UniProtKB-KW"/>
</dbReference>
<dbReference type="SMART" id="SM00382">
    <property type="entry name" value="AAA"/>
    <property type="match status" value="1"/>
</dbReference>
<evidence type="ECO:0000259" key="8">
    <source>
        <dbReference type="PROSITE" id="PS50893"/>
    </source>
</evidence>
<name>A0ABP8LM90_9MICO</name>
<keyword evidence="4" id="KW-1003">Cell membrane</keyword>
<gene>
    <name evidence="9" type="ORF">GCM10023169_36010</name>
</gene>
<dbReference type="InterPro" id="IPR003439">
    <property type="entry name" value="ABC_transporter-like_ATP-bd"/>
</dbReference>
<evidence type="ECO:0000256" key="3">
    <source>
        <dbReference type="ARBA" id="ARBA00022448"/>
    </source>
</evidence>
<dbReference type="PROSITE" id="PS00211">
    <property type="entry name" value="ABC_TRANSPORTER_1"/>
    <property type="match status" value="1"/>
</dbReference>
<keyword evidence="6 9" id="KW-0067">ATP-binding</keyword>
<dbReference type="Gene3D" id="3.40.50.300">
    <property type="entry name" value="P-loop containing nucleotide triphosphate hydrolases"/>
    <property type="match status" value="1"/>
</dbReference>
<evidence type="ECO:0000256" key="6">
    <source>
        <dbReference type="ARBA" id="ARBA00022840"/>
    </source>
</evidence>
<keyword evidence="10" id="KW-1185">Reference proteome</keyword>
<sequence>MTTGTVTSTGGEAVHEEWTAALEVDRLAVAYRSGEEVLNAVRDVSFHVGRGETVGLVGESGSGKSTIGFALLGLLPDGVGEVTSGRVQFLGDDLDVTSEAELAAIRGRQMSMVFQDPLTALNPVLTIGKQLAELFVHHQKAGRREAWRRAVELLRTVRIPDPERRARQYPQQLSGGMRQRVVIAMALALGPRMVIADEPTTALDVTVQAHIMSLLEDLAKETDAGTLLITHDLGVVASHARRVYILYAGQVMERGPIRPIYERPAHPYTVGLLESVPRVSGAQRELQPIPGSPPHPAEQITGCPFHPRCPLATDRCRDETPAMNPVDGERAAACHYAEEVYQGVHDERLRAASE</sequence>
<dbReference type="Pfam" id="PF00005">
    <property type="entry name" value="ABC_tran"/>
    <property type="match status" value="1"/>
</dbReference>
<evidence type="ECO:0000313" key="10">
    <source>
        <dbReference type="Proteomes" id="UP001500622"/>
    </source>
</evidence>
<proteinExistence type="inferred from homology"/>
<dbReference type="Proteomes" id="UP001500622">
    <property type="component" value="Unassembled WGS sequence"/>
</dbReference>
<evidence type="ECO:0000313" key="9">
    <source>
        <dbReference type="EMBL" id="GAA4431451.1"/>
    </source>
</evidence>
<dbReference type="InterPro" id="IPR003593">
    <property type="entry name" value="AAA+_ATPase"/>
</dbReference>
<dbReference type="PANTHER" id="PTHR43297:SF2">
    <property type="entry name" value="DIPEPTIDE TRANSPORT ATP-BINDING PROTEIN DPPD"/>
    <property type="match status" value="1"/>
</dbReference>
<dbReference type="CDD" id="cd03257">
    <property type="entry name" value="ABC_NikE_OppD_transporters"/>
    <property type="match status" value="1"/>
</dbReference>
<organism evidence="9 10">
    <name type="scientific">Georgenia halophila</name>
    <dbReference type="NCBI Taxonomy" id="620889"/>
    <lineage>
        <taxon>Bacteria</taxon>
        <taxon>Bacillati</taxon>
        <taxon>Actinomycetota</taxon>
        <taxon>Actinomycetes</taxon>
        <taxon>Micrococcales</taxon>
        <taxon>Bogoriellaceae</taxon>
        <taxon>Georgenia</taxon>
    </lineage>
</organism>
<feature type="domain" description="ABC transporter" evidence="8">
    <location>
        <begin position="22"/>
        <end position="273"/>
    </location>
</feature>
<evidence type="ECO:0000256" key="4">
    <source>
        <dbReference type="ARBA" id="ARBA00022475"/>
    </source>
</evidence>
<dbReference type="InterPro" id="IPR017871">
    <property type="entry name" value="ABC_transporter-like_CS"/>
</dbReference>
<dbReference type="EMBL" id="BAABGN010000013">
    <property type="protein sequence ID" value="GAA4431451.1"/>
    <property type="molecule type" value="Genomic_DNA"/>
</dbReference>
<comment type="similarity">
    <text evidence="2">Belongs to the ABC transporter superfamily.</text>
</comment>
<evidence type="ECO:0000256" key="5">
    <source>
        <dbReference type="ARBA" id="ARBA00022741"/>
    </source>
</evidence>
<comment type="subcellular location">
    <subcellularLocation>
        <location evidence="1">Cell membrane</location>
        <topology evidence="1">Peripheral membrane protein</topology>
    </subcellularLocation>
</comment>
<keyword evidence="5" id="KW-0547">Nucleotide-binding</keyword>
<dbReference type="Pfam" id="PF08352">
    <property type="entry name" value="oligo_HPY"/>
    <property type="match status" value="1"/>
</dbReference>